<evidence type="ECO:0000313" key="3">
    <source>
        <dbReference type="Proteomes" id="UP000325945"/>
    </source>
</evidence>
<accession>A0A5N6X9A9</accession>
<feature type="region of interest" description="Disordered" evidence="1">
    <location>
        <begin position="106"/>
        <end position="143"/>
    </location>
</feature>
<sequence>MTIASYTIGMKDLIPGVLEVLELRIYSEAHFRSSMFGASFTFLQKLVLNNFKLEDRHLEDELIPWCFEHKLQNLDLDVTFMTTRRLTGRNLMNCLMSKNINRYKHHSDQNDSVSPSSWDTVQEGVPDTCSGNNETSAPGEIDNAESTISLIQLECE</sequence>
<evidence type="ECO:0000313" key="2">
    <source>
        <dbReference type="EMBL" id="KAE8329814.1"/>
    </source>
</evidence>
<gene>
    <name evidence="2" type="ORF">BDV39DRAFT_202759</name>
</gene>
<dbReference type="EMBL" id="ML741777">
    <property type="protein sequence ID" value="KAE8329814.1"/>
    <property type="molecule type" value="Genomic_DNA"/>
</dbReference>
<feature type="compositionally biased region" description="Polar residues" evidence="1">
    <location>
        <begin position="110"/>
        <end position="120"/>
    </location>
</feature>
<reference evidence="3" key="1">
    <citation type="submission" date="2019-04" db="EMBL/GenBank/DDBJ databases">
        <title>Friends and foes A comparative genomics studyof 23 Aspergillus species from section Flavi.</title>
        <authorList>
            <consortium name="DOE Joint Genome Institute"/>
            <person name="Kjaerbolling I."/>
            <person name="Vesth T."/>
            <person name="Frisvad J.C."/>
            <person name="Nybo J.L."/>
            <person name="Theobald S."/>
            <person name="Kildgaard S."/>
            <person name="Isbrandt T."/>
            <person name="Kuo A."/>
            <person name="Sato A."/>
            <person name="Lyhne E.K."/>
            <person name="Kogle M.E."/>
            <person name="Wiebenga A."/>
            <person name="Kun R.S."/>
            <person name="Lubbers R.J."/>
            <person name="Makela M.R."/>
            <person name="Barry K."/>
            <person name="Chovatia M."/>
            <person name="Clum A."/>
            <person name="Daum C."/>
            <person name="Haridas S."/>
            <person name="He G."/>
            <person name="LaButti K."/>
            <person name="Lipzen A."/>
            <person name="Mondo S."/>
            <person name="Riley R."/>
            <person name="Salamov A."/>
            <person name="Simmons B.A."/>
            <person name="Magnuson J.K."/>
            <person name="Henrissat B."/>
            <person name="Mortensen U.H."/>
            <person name="Larsen T.O."/>
            <person name="Devries R.P."/>
            <person name="Grigoriev I.V."/>
            <person name="Machida M."/>
            <person name="Baker S.E."/>
            <person name="Andersen M.R."/>
        </authorList>
    </citation>
    <scope>NUCLEOTIDE SEQUENCE [LARGE SCALE GENOMIC DNA]</scope>
    <source>
        <strain evidence="3">CBS 130017</strain>
    </source>
</reference>
<proteinExistence type="predicted"/>
<organism evidence="2 3">
    <name type="scientific">Aspergillus sergii</name>
    <dbReference type="NCBI Taxonomy" id="1034303"/>
    <lineage>
        <taxon>Eukaryota</taxon>
        <taxon>Fungi</taxon>
        <taxon>Dikarya</taxon>
        <taxon>Ascomycota</taxon>
        <taxon>Pezizomycotina</taxon>
        <taxon>Eurotiomycetes</taxon>
        <taxon>Eurotiomycetidae</taxon>
        <taxon>Eurotiales</taxon>
        <taxon>Aspergillaceae</taxon>
        <taxon>Aspergillus</taxon>
        <taxon>Aspergillus subgen. Circumdati</taxon>
    </lineage>
</organism>
<dbReference type="AlphaFoldDB" id="A0A5N6X9A9"/>
<name>A0A5N6X9A9_9EURO</name>
<dbReference type="Proteomes" id="UP000325945">
    <property type="component" value="Unassembled WGS sequence"/>
</dbReference>
<keyword evidence="3" id="KW-1185">Reference proteome</keyword>
<evidence type="ECO:0000256" key="1">
    <source>
        <dbReference type="SAM" id="MobiDB-lite"/>
    </source>
</evidence>
<protein>
    <submittedName>
        <fullName evidence="2">Uncharacterized protein</fullName>
    </submittedName>
</protein>